<dbReference type="Gene3D" id="3.40.50.450">
    <property type="match status" value="1"/>
</dbReference>
<evidence type="ECO:0000256" key="1">
    <source>
        <dbReference type="ARBA" id="ARBA00006525"/>
    </source>
</evidence>
<dbReference type="Pfam" id="PF02481">
    <property type="entry name" value="DNA_processg_A"/>
    <property type="match status" value="1"/>
</dbReference>
<comment type="caution">
    <text evidence="4">The sequence shown here is derived from an EMBL/GenBank/DDBJ whole genome shotgun (WGS) entry which is preliminary data.</text>
</comment>
<evidence type="ECO:0000313" key="5">
    <source>
        <dbReference type="Proteomes" id="UP000824165"/>
    </source>
</evidence>
<organism evidence="4 5">
    <name type="scientific">Candidatus Ornithomonoglobus intestinigallinarum</name>
    <dbReference type="NCBI Taxonomy" id="2840894"/>
    <lineage>
        <taxon>Bacteria</taxon>
        <taxon>Bacillati</taxon>
        <taxon>Bacillota</taxon>
        <taxon>Clostridia</taxon>
        <taxon>Candidatus Ornithomonoglobus</taxon>
    </lineage>
</organism>
<dbReference type="InterPro" id="IPR003488">
    <property type="entry name" value="DprA"/>
</dbReference>
<comment type="similarity">
    <text evidence="1">Belongs to the DprA/Smf family.</text>
</comment>
<evidence type="ECO:0000259" key="3">
    <source>
        <dbReference type="Pfam" id="PF02481"/>
    </source>
</evidence>
<evidence type="ECO:0000313" key="4">
    <source>
        <dbReference type="EMBL" id="HIT84744.1"/>
    </source>
</evidence>
<dbReference type="GO" id="GO:0009294">
    <property type="term" value="P:DNA-mediated transformation"/>
    <property type="evidence" value="ECO:0007669"/>
    <property type="project" value="InterPro"/>
</dbReference>
<dbReference type="AlphaFoldDB" id="A0A9D1H3W3"/>
<proteinExistence type="inferred from homology"/>
<feature type="domain" description="Smf/DprA SLOG" evidence="3">
    <location>
        <begin position="75"/>
        <end position="289"/>
    </location>
</feature>
<dbReference type="PANTHER" id="PTHR43022:SF1">
    <property type="entry name" value="PROTEIN SMF"/>
    <property type="match status" value="1"/>
</dbReference>
<accession>A0A9D1H3W3</accession>
<name>A0A9D1H3W3_9FIRM</name>
<reference evidence="4" key="2">
    <citation type="journal article" date="2021" name="PeerJ">
        <title>Extensive microbial diversity within the chicken gut microbiome revealed by metagenomics and culture.</title>
        <authorList>
            <person name="Gilroy R."/>
            <person name="Ravi A."/>
            <person name="Getino M."/>
            <person name="Pursley I."/>
            <person name="Horton D.L."/>
            <person name="Alikhan N.F."/>
            <person name="Baker D."/>
            <person name="Gharbi K."/>
            <person name="Hall N."/>
            <person name="Watson M."/>
            <person name="Adriaenssens E.M."/>
            <person name="Foster-Nyarko E."/>
            <person name="Jarju S."/>
            <person name="Secka A."/>
            <person name="Antonio M."/>
            <person name="Oren A."/>
            <person name="Chaudhuri R.R."/>
            <person name="La Ragione R."/>
            <person name="Hildebrand F."/>
            <person name="Pallen M.J."/>
        </authorList>
    </citation>
    <scope>NUCLEOTIDE SEQUENCE</scope>
    <source>
        <strain evidence="4">CHK181-108</strain>
    </source>
</reference>
<dbReference type="PANTHER" id="PTHR43022">
    <property type="entry name" value="PROTEIN SMF"/>
    <property type="match status" value="1"/>
</dbReference>
<dbReference type="Proteomes" id="UP000824165">
    <property type="component" value="Unassembled WGS sequence"/>
</dbReference>
<protein>
    <submittedName>
        <fullName evidence="4">DNA-protecting protein DprA</fullName>
    </submittedName>
</protein>
<dbReference type="InterPro" id="IPR057666">
    <property type="entry name" value="DrpA_SLOG"/>
</dbReference>
<dbReference type="SUPFAM" id="SSF102405">
    <property type="entry name" value="MCP/YpsA-like"/>
    <property type="match status" value="1"/>
</dbReference>
<evidence type="ECO:0000256" key="2">
    <source>
        <dbReference type="SAM" id="MobiDB-lite"/>
    </source>
</evidence>
<dbReference type="EMBL" id="DVLU01000020">
    <property type="protein sequence ID" value="HIT84744.1"/>
    <property type="molecule type" value="Genomic_DNA"/>
</dbReference>
<reference evidence="4" key="1">
    <citation type="submission" date="2020-10" db="EMBL/GenBank/DDBJ databases">
        <authorList>
            <person name="Gilroy R."/>
        </authorList>
    </citation>
    <scope>NUCLEOTIDE SEQUENCE</scope>
    <source>
        <strain evidence="4">CHK181-108</strain>
    </source>
</reference>
<gene>
    <name evidence="4" type="primary">dprA</name>
    <name evidence="4" type="ORF">IAA60_02435</name>
</gene>
<feature type="region of interest" description="Disordered" evidence="2">
    <location>
        <begin position="296"/>
        <end position="332"/>
    </location>
</feature>
<sequence length="408" mass="43482">MSSTIKWLWLVSKQGITPQNTAALLKIYGSIEEIYAAKSYKAAGIKENVAAGLRDKRFDAAEQLYNRICACGARILTYSSRYYPSCLKNIHPIPYVLYVRGQMPLLDDMFAIGIVGTRTNTDYGAEAAAKIASDLARRNVVIVSGLAMGIDSIAMKAAINAGGRTIGVLGCSIDKVYPASNRQLYEAVMKNGLVISEYPPGAPLHRGAFPQRNRIIAGLSRGVLVAEGSRNSGSLITANCALEYNRDVFAVPRDIGAANAHGQLMDGANYLIQSGAKLVTTADDILSEFGYAPSAVKGKSAQRRRETVHTAAPKPKSGTLKPKTGAPSAAPNASMEASIAASIKQLNERASNELQRLIIKTIGTGSLFPDELETMLGGDAGSLGTALTMMETMGIIVRTPDGRYGLNY</sequence>
<dbReference type="NCBIfam" id="TIGR00732">
    <property type="entry name" value="dprA"/>
    <property type="match status" value="1"/>
</dbReference>